<feature type="transmembrane region" description="Helical" evidence="2">
    <location>
        <begin position="434"/>
        <end position="459"/>
    </location>
</feature>
<evidence type="ECO:0000256" key="1">
    <source>
        <dbReference type="SAM" id="MobiDB-lite"/>
    </source>
</evidence>
<keyword evidence="2" id="KW-1133">Transmembrane helix</keyword>
<evidence type="ECO:0000256" key="2">
    <source>
        <dbReference type="SAM" id="Phobius"/>
    </source>
</evidence>
<feature type="transmembrane region" description="Helical" evidence="2">
    <location>
        <begin position="401"/>
        <end position="422"/>
    </location>
</feature>
<feature type="compositionally biased region" description="Low complexity" evidence="1">
    <location>
        <begin position="712"/>
        <end position="748"/>
    </location>
</feature>
<dbReference type="EMBL" id="JARJBB010000008">
    <property type="protein sequence ID" value="MDF3300438.1"/>
    <property type="molecule type" value="Genomic_DNA"/>
</dbReference>
<organism evidence="3 4">
    <name type="scientific">Streptomyces tropicalis</name>
    <dbReference type="NCBI Taxonomy" id="3034234"/>
    <lineage>
        <taxon>Bacteria</taxon>
        <taxon>Bacillati</taxon>
        <taxon>Actinomycetota</taxon>
        <taxon>Actinomycetes</taxon>
        <taxon>Kitasatosporales</taxon>
        <taxon>Streptomycetaceae</taxon>
        <taxon>Streptomyces</taxon>
    </lineage>
</organism>
<feature type="region of interest" description="Disordered" evidence="1">
    <location>
        <begin position="704"/>
        <end position="756"/>
    </location>
</feature>
<feature type="transmembrane region" description="Helical" evidence="2">
    <location>
        <begin position="276"/>
        <end position="297"/>
    </location>
</feature>
<feature type="transmembrane region" description="Helical" evidence="2">
    <location>
        <begin position="317"/>
        <end position="338"/>
    </location>
</feature>
<keyword evidence="2" id="KW-0472">Membrane</keyword>
<reference evidence="3 4" key="1">
    <citation type="submission" date="2023-03" db="EMBL/GenBank/DDBJ databases">
        <title>Draft genome sequence of Streptomyces sp. K1PA1 isolated from peat swamp forest in Thailand.</title>
        <authorList>
            <person name="Klaysubun C."/>
            <person name="Duangmal K."/>
        </authorList>
    </citation>
    <scope>NUCLEOTIDE SEQUENCE [LARGE SCALE GENOMIC DNA]</scope>
    <source>
        <strain evidence="3 4">K1PA1</strain>
    </source>
</reference>
<feature type="transmembrane region" description="Helical" evidence="2">
    <location>
        <begin position="146"/>
        <end position="165"/>
    </location>
</feature>
<keyword evidence="4" id="KW-1185">Reference proteome</keyword>
<feature type="transmembrane region" description="Helical" evidence="2">
    <location>
        <begin position="674"/>
        <end position="700"/>
    </location>
</feature>
<comment type="caution">
    <text evidence="3">The sequence shown here is derived from an EMBL/GenBank/DDBJ whole genome shotgun (WGS) entry which is preliminary data.</text>
</comment>
<feature type="transmembrane region" description="Helical" evidence="2">
    <location>
        <begin position="479"/>
        <end position="505"/>
    </location>
</feature>
<feature type="transmembrane region" description="Helical" evidence="2">
    <location>
        <begin position="116"/>
        <end position="134"/>
    </location>
</feature>
<feature type="compositionally biased region" description="Pro residues" evidence="1">
    <location>
        <begin position="49"/>
        <end position="75"/>
    </location>
</feature>
<feature type="transmembrane region" description="Helical" evidence="2">
    <location>
        <begin position="216"/>
        <end position="241"/>
    </location>
</feature>
<keyword evidence="2" id="KW-0812">Transmembrane</keyword>
<evidence type="ECO:0000313" key="3">
    <source>
        <dbReference type="EMBL" id="MDF3300438.1"/>
    </source>
</evidence>
<feature type="transmembrane region" description="Helical" evidence="2">
    <location>
        <begin position="177"/>
        <end position="196"/>
    </location>
</feature>
<feature type="region of interest" description="Disordered" evidence="1">
    <location>
        <begin position="49"/>
        <end position="92"/>
    </location>
</feature>
<accession>A0ABT6A7J0</accession>
<feature type="compositionally biased region" description="Low complexity" evidence="1">
    <location>
        <begin position="76"/>
        <end position="92"/>
    </location>
</feature>
<protein>
    <submittedName>
        <fullName evidence="3">Zinc ribbon domain-containing protein</fullName>
    </submittedName>
</protein>
<proteinExistence type="predicted"/>
<gene>
    <name evidence="3" type="ORF">P3H78_17795</name>
</gene>
<feature type="compositionally biased region" description="Low complexity" evidence="1">
    <location>
        <begin position="567"/>
        <end position="583"/>
    </location>
</feature>
<feature type="region of interest" description="Disordered" evidence="1">
    <location>
        <begin position="567"/>
        <end position="637"/>
    </location>
</feature>
<dbReference type="Proteomes" id="UP001221150">
    <property type="component" value="Unassembled WGS sequence"/>
</dbReference>
<feature type="compositionally biased region" description="Low complexity" evidence="1">
    <location>
        <begin position="592"/>
        <end position="637"/>
    </location>
</feature>
<evidence type="ECO:0000313" key="4">
    <source>
        <dbReference type="Proteomes" id="UP001221150"/>
    </source>
</evidence>
<name>A0ABT6A7J0_9ACTN</name>
<sequence length="908" mass="88244">MPAFCAHCGSPLTAEGRFCASCGRPHTGSGPALPAPAVTAAASVAAPPAAPLLPPAPQAPTSAPVPPPPSGPPSAPAWGPSSAPAAGLRPAGPGAAPVTAALERLLRGDWSAPARIAAWPTALLIVLALAAASVVDVKGVGFGDLFTAALALVLSALGAHPGLALTARDGLPASADLSLVPLGVTALWATALWAGARWHQRRTAGTGSRTPAADDVLPAVRGALLTAAATGLLACAAGVSLTVPGSGPSDMAADSMDGSWASGGMALSLSCSPLRAAGWSLLLASAVLVPTLCRAAVTRAAARRPGLASWLRAARPAAASLAVAVLLAGTAAAVALVAEAGSGALIPAVLLAPNLGALLLGLSWGAPVRLTVSGVRLPLPGVESDASGQSVSASLFDLHGAWLPALVLLGAVAAVTLGVAALGRTPRQADRVRFVVCFAAGFLLCAVLAGAGAGLSLSGEAAELLNVLAGSGLELTDSGTVAASAGLAVPAAVLAAVVWGTAGVLGVPVAAHRLFGPDADSLPVLAAALRQRLGAARSTLPGGGAVPATGSGAGAYAAPTTAAYAAPTAPLPDRAPAAPAAAPEDVRTPADLPTGGTPDTAPATTTRAATPVPAASPAVTPATTPATPRAAAAPTAPAVTAPTVPLAATPPTAPPAAADSLVALPPESRPRRRLGWGTVAATVVASAVLAGGATAAAVWLGSDPSTHRTPADRAAAGAGPVAARSSGRSPESVAPGGPAGTVASPSAPAGGGTGVMSSVEDLLKENAPLHGQVQDALTAAKHCWDGASSVRDAHDRLTAVSAHRDDLARRVRALVPKADGDLAQALGALERGWTASAIADNDYAMWASDLADNIDAYPIGGCPKDGAILDGSVAQTPNEDATQAKKEFADLWNALPPDGRAVVDPSTL</sequence>
<dbReference type="RefSeq" id="WP_276109991.1">
    <property type="nucleotide sequence ID" value="NZ_JARJBB010000008.1"/>
</dbReference>